<dbReference type="InterPro" id="IPR043917">
    <property type="entry name" value="DUF5753"/>
</dbReference>
<dbReference type="Proteomes" id="UP000627838">
    <property type="component" value="Unassembled WGS sequence"/>
</dbReference>
<organism evidence="2 3">
    <name type="scientific">Actinomadura algeriensis</name>
    <dbReference type="NCBI Taxonomy" id="1679523"/>
    <lineage>
        <taxon>Bacteria</taxon>
        <taxon>Bacillati</taxon>
        <taxon>Actinomycetota</taxon>
        <taxon>Actinomycetes</taxon>
        <taxon>Streptosporangiales</taxon>
        <taxon>Thermomonosporaceae</taxon>
        <taxon>Actinomadura</taxon>
    </lineage>
</organism>
<protein>
    <submittedName>
        <fullName evidence="2">Transcriptional regulator with XRE-family HTH domain</fullName>
    </submittedName>
</protein>
<dbReference type="InterPro" id="IPR010982">
    <property type="entry name" value="Lambda_DNA-bd_dom_sf"/>
</dbReference>
<feature type="domain" description="DUF5753" evidence="1">
    <location>
        <begin position="95"/>
        <end position="269"/>
    </location>
</feature>
<comment type="caution">
    <text evidence="2">The sequence shown here is derived from an EMBL/GenBank/DDBJ whole genome shotgun (WGS) entry which is preliminary data.</text>
</comment>
<evidence type="ECO:0000313" key="2">
    <source>
        <dbReference type="EMBL" id="MBE1533297.1"/>
    </source>
</evidence>
<dbReference type="Pfam" id="PF19054">
    <property type="entry name" value="DUF5753"/>
    <property type="match status" value="1"/>
</dbReference>
<dbReference type="RefSeq" id="WP_192759869.1">
    <property type="nucleotide sequence ID" value="NZ_JADBDZ010000001.1"/>
</dbReference>
<name>A0ABR9JRZ2_9ACTN</name>
<dbReference type="EMBL" id="JADBDZ010000001">
    <property type="protein sequence ID" value="MBE1533297.1"/>
    <property type="molecule type" value="Genomic_DNA"/>
</dbReference>
<evidence type="ECO:0000313" key="3">
    <source>
        <dbReference type="Proteomes" id="UP000627838"/>
    </source>
</evidence>
<reference evidence="2 3" key="1">
    <citation type="submission" date="2020-10" db="EMBL/GenBank/DDBJ databases">
        <title>Sequencing the genomes of 1000 actinobacteria strains.</title>
        <authorList>
            <person name="Klenk H.-P."/>
        </authorList>
    </citation>
    <scope>NUCLEOTIDE SEQUENCE [LARGE SCALE GENOMIC DNA]</scope>
    <source>
        <strain evidence="2 3">DSM 46744</strain>
    </source>
</reference>
<proteinExistence type="predicted"/>
<keyword evidence="3" id="KW-1185">Reference proteome</keyword>
<gene>
    <name evidence="2" type="ORF">H4W34_003130</name>
</gene>
<sequence>MPAKRSSDELPQPQNNMWDFIAYYLRFQRTERGLSGDALGRVIKAGKSQVSRIETGLERLDGTQAALLDRAWNTGRLFSLLVWYASIGHDPQWFPQYLALEQRATMIRIFSSQLIHGLLQTEDYAREIIGAGGPLDPEDALQKRLGRHAVLNRDSPPYITVLLSQASLEWPVGTPEVMRAQHQHLIDLSKQPNITLRLVPRTWDVGAHPGLDGSFQLMFGLDYGEVAFSESPEGGRLVSSPADVMDYAVRYDRISAKALPEEPSRDLIRTLMEDLQ</sequence>
<accession>A0ABR9JRZ2</accession>
<evidence type="ECO:0000259" key="1">
    <source>
        <dbReference type="Pfam" id="PF19054"/>
    </source>
</evidence>
<dbReference type="SUPFAM" id="SSF47413">
    <property type="entry name" value="lambda repressor-like DNA-binding domains"/>
    <property type="match status" value="1"/>
</dbReference>